<dbReference type="SUPFAM" id="SSF160379">
    <property type="entry name" value="SP0830-like"/>
    <property type="match status" value="1"/>
</dbReference>
<proteinExistence type="predicted"/>
<dbReference type="AlphaFoldDB" id="A0A0A1MHL4"/>
<dbReference type="RefSeq" id="WP_042532509.1">
    <property type="nucleotide sequence ID" value="NZ_CDGG01000001.1"/>
</dbReference>
<dbReference type="STRING" id="545501.BN997_02459"/>
<evidence type="ECO:0000313" key="2">
    <source>
        <dbReference type="Proteomes" id="UP000040453"/>
    </source>
</evidence>
<dbReference type="Proteomes" id="UP000040453">
    <property type="component" value="Unassembled WGS sequence"/>
</dbReference>
<gene>
    <name evidence="1" type="ORF">BN997_02459</name>
</gene>
<dbReference type="PANTHER" id="PTHR36439">
    <property type="entry name" value="BLL4334 PROTEIN"/>
    <property type="match status" value="1"/>
</dbReference>
<dbReference type="InterPro" id="IPR012545">
    <property type="entry name" value="DUF1697"/>
</dbReference>
<dbReference type="PANTHER" id="PTHR36439:SF1">
    <property type="entry name" value="DUF1697 DOMAIN-CONTAINING PROTEIN"/>
    <property type="match status" value="1"/>
</dbReference>
<dbReference type="OrthoDB" id="9806494at2"/>
<dbReference type="Gene3D" id="3.30.70.1280">
    <property type="entry name" value="SP0830-like domains"/>
    <property type="match status" value="1"/>
</dbReference>
<organism evidence="1 2">
    <name type="scientific">Oceanobacillus oncorhynchi</name>
    <dbReference type="NCBI Taxonomy" id="545501"/>
    <lineage>
        <taxon>Bacteria</taxon>
        <taxon>Bacillati</taxon>
        <taxon>Bacillota</taxon>
        <taxon>Bacilli</taxon>
        <taxon>Bacillales</taxon>
        <taxon>Bacillaceae</taxon>
        <taxon>Oceanobacillus</taxon>
    </lineage>
</organism>
<evidence type="ECO:0000313" key="1">
    <source>
        <dbReference type="EMBL" id="CEI82578.1"/>
    </source>
</evidence>
<sequence>MTGYIALLRGINVGGKNKIKMAELRESLTAIGLKNVRTYIQSGNILFQSNKQEKIIKEEIEYKIMQDYQLSIPVILRTSEEWEQIMKACPFSAEEITKAEADSTGESLYVAFFPSNPSKANLVSLRKFQNEKEKYHIQNKEIYLLFYDSIHNSKLANQLQKLDTQSTTRNWKTVNKLATMSKITK</sequence>
<protein>
    <recommendedName>
        <fullName evidence="3">DUF1697 domain-containing protein</fullName>
    </recommendedName>
</protein>
<dbReference type="EMBL" id="CDGG01000001">
    <property type="protein sequence ID" value="CEI82578.1"/>
    <property type="molecule type" value="Genomic_DNA"/>
</dbReference>
<accession>A0A0A1MHL4</accession>
<dbReference type="PIRSF" id="PIRSF008502">
    <property type="entry name" value="UCP008502"/>
    <property type="match status" value="1"/>
</dbReference>
<reference evidence="1 2" key="1">
    <citation type="submission" date="2014-11" db="EMBL/GenBank/DDBJ databases">
        <authorList>
            <person name="Urmite Genomes Urmite Genomes"/>
        </authorList>
    </citation>
    <scope>NUCLEOTIDE SEQUENCE [LARGE SCALE GENOMIC DNA]</scope>
    <source>
        <strain evidence="1 2">Oc5</strain>
    </source>
</reference>
<evidence type="ECO:0008006" key="3">
    <source>
        <dbReference type="Google" id="ProtNLM"/>
    </source>
</evidence>
<keyword evidence="2" id="KW-1185">Reference proteome</keyword>
<dbReference type="Pfam" id="PF08002">
    <property type="entry name" value="DUF1697"/>
    <property type="match status" value="1"/>
</dbReference>
<name>A0A0A1MHL4_9BACI</name>